<dbReference type="PANTHER" id="PTHR45586">
    <property type="entry name" value="TPR REPEAT-CONTAINING PROTEIN PA4667"/>
    <property type="match status" value="1"/>
</dbReference>
<comment type="caution">
    <text evidence="4">The sequence shown here is derived from an EMBL/GenBank/DDBJ whole genome shotgun (WGS) entry which is preliminary data.</text>
</comment>
<organism evidence="4 5">
    <name type="scientific">Brumimicrobium glaciale</name>
    <dbReference type="NCBI Taxonomy" id="200475"/>
    <lineage>
        <taxon>Bacteria</taxon>
        <taxon>Pseudomonadati</taxon>
        <taxon>Bacteroidota</taxon>
        <taxon>Flavobacteriia</taxon>
        <taxon>Flavobacteriales</taxon>
        <taxon>Crocinitomicaceae</taxon>
        <taxon>Brumimicrobium</taxon>
    </lineage>
</organism>
<dbReference type="EMBL" id="SETE01000001">
    <property type="protein sequence ID" value="RYM35473.1"/>
    <property type="molecule type" value="Genomic_DNA"/>
</dbReference>
<gene>
    <name evidence="4" type="ORF">ERX46_00340</name>
</gene>
<dbReference type="PROSITE" id="PS50005">
    <property type="entry name" value="TPR"/>
    <property type="match status" value="3"/>
</dbReference>
<dbReference type="RefSeq" id="WP_130091840.1">
    <property type="nucleotide sequence ID" value="NZ_SETE01000001.1"/>
</dbReference>
<name>A0A4Q4KQM8_9FLAO</name>
<dbReference type="InterPro" id="IPR019734">
    <property type="entry name" value="TPR_rpt"/>
</dbReference>
<dbReference type="PANTHER" id="PTHR45586:SF1">
    <property type="entry name" value="LIPOPOLYSACCHARIDE ASSEMBLY PROTEIN B"/>
    <property type="match status" value="1"/>
</dbReference>
<keyword evidence="5" id="KW-1185">Reference proteome</keyword>
<dbReference type="Pfam" id="PF13432">
    <property type="entry name" value="TPR_16"/>
    <property type="match status" value="1"/>
</dbReference>
<dbReference type="InterPro" id="IPR051012">
    <property type="entry name" value="CellSynth/LPSAsmb/PSIAsmb"/>
</dbReference>
<evidence type="ECO:0000313" key="5">
    <source>
        <dbReference type="Proteomes" id="UP000293952"/>
    </source>
</evidence>
<keyword evidence="2 3" id="KW-0802">TPR repeat</keyword>
<proteinExistence type="predicted"/>
<evidence type="ECO:0000313" key="4">
    <source>
        <dbReference type="EMBL" id="RYM35473.1"/>
    </source>
</evidence>
<dbReference type="OrthoDB" id="9814220at2"/>
<keyword evidence="1" id="KW-0677">Repeat</keyword>
<feature type="repeat" description="TPR" evidence="3">
    <location>
        <begin position="80"/>
        <end position="113"/>
    </location>
</feature>
<dbReference type="Gene3D" id="1.25.40.10">
    <property type="entry name" value="Tetratricopeptide repeat domain"/>
    <property type="match status" value="2"/>
</dbReference>
<evidence type="ECO:0000256" key="2">
    <source>
        <dbReference type="ARBA" id="ARBA00022803"/>
    </source>
</evidence>
<accession>A0A4Q4KQM8</accession>
<reference evidence="4 5" key="1">
    <citation type="submission" date="2019-02" db="EMBL/GenBank/DDBJ databases">
        <title>Genome sequence of the sea-ice species Brumimicrobium glaciale.</title>
        <authorList>
            <person name="Bowman J.P."/>
        </authorList>
    </citation>
    <scope>NUCLEOTIDE SEQUENCE [LARGE SCALE GENOMIC DNA]</scope>
    <source>
        <strain evidence="4 5">IC156</strain>
    </source>
</reference>
<feature type="repeat" description="TPR" evidence="3">
    <location>
        <begin position="216"/>
        <end position="249"/>
    </location>
</feature>
<evidence type="ECO:0000256" key="1">
    <source>
        <dbReference type="ARBA" id="ARBA00022737"/>
    </source>
</evidence>
<evidence type="ECO:0000256" key="3">
    <source>
        <dbReference type="PROSITE-ProRule" id="PRU00339"/>
    </source>
</evidence>
<dbReference type="Proteomes" id="UP000293952">
    <property type="component" value="Unassembled WGS sequence"/>
</dbReference>
<feature type="repeat" description="TPR" evidence="3">
    <location>
        <begin position="426"/>
        <end position="459"/>
    </location>
</feature>
<dbReference type="SUPFAM" id="SSF48452">
    <property type="entry name" value="TPR-like"/>
    <property type="match status" value="3"/>
</dbReference>
<dbReference type="AlphaFoldDB" id="A0A4Q4KQM8"/>
<dbReference type="InterPro" id="IPR011990">
    <property type="entry name" value="TPR-like_helical_dom_sf"/>
</dbReference>
<sequence>MRKIIFISSLMLLPLAPLFGQKGKEKSMQEQALDDVEALSSLDYPYMEQFHQAVREKMSGNYSEAKKLFQACLAIKQDDDAVYFGLAEIAKAENNISVALENFQKAYNIDKENNAYLQELAYMHFERANFEQAEILFKEMCEREPRNVDFRYGYSKVLIYNKAYQLAIDELNFLQGQTGVVPEIMIMKADLYTELKKFDKTEETLLLLKNEYPNDKEVLVNIIAFYEQQGEKEKAVKLIEELAKSDPDNGMAQFVLANNFLEQKEFDKFIEIAPGILKNSEVAVEDKLFIFNKIQEIEGNKGPLVFESAEILYKAYPEDLQISSKYVKELMFAFQSKKALSVARKSTVDNPNNFEAWRLAFAVESNYMDYSELYADGNKALELFPTLPVIYFAAAEGALYTNKPDEAIQLLAAGEIYLLDDKKKESLFSMRKGQIYFYNKEYKKGIVAFEKAMINNPDDQSIQVTYALALSKANIATDIAQELLGKITEINFSRDYYLAKANIASNANNFAEGIRILENGIEKEFYNAELMDLLGDLHFKNQSLTKAKEAWQKALASESRNKNLTKKINEEKLYAPKYY</sequence>
<protein>
    <submittedName>
        <fullName evidence="4">Tetratricopeptide repeat protein</fullName>
    </submittedName>
</protein>
<dbReference type="SMART" id="SM00028">
    <property type="entry name" value="TPR"/>
    <property type="match status" value="7"/>
</dbReference>